<dbReference type="InterPro" id="IPR051172">
    <property type="entry name" value="Chlamydia_OmcB"/>
</dbReference>
<evidence type="ECO:0000313" key="3">
    <source>
        <dbReference type="Proteomes" id="UP001464891"/>
    </source>
</evidence>
<sequence length="938" mass="96318">MSAVPALRRLTRVALVIPFVVASLEPFTEKASAQATSLGSKCPAGTILSSDNLVFNGNYNILGGGSEPNINPAAGFRSDLPYRGDAVYPDDRGVNGPLGPRGPLGGISIQTGPVIYANGVVVSRQATPVFPGDPENGAPPSNTFLYSNPNEDLQGNRIERTPGRGQFINPTIWQQTVTVTPNTTYNFIAYFDNLLSATANAEAANPQIQLQIKRGITASDLGPQISVPRSVPNGLGGEWLPVQFSFTTLPTDTSITLAIVDRANTVNGDDFGHTAIGLRQCLPNIGIAKAAGTAVSNPDGTFTVPYSLTVRNYGTDAITNLQVTDDLATTFANAAGFVVSGAQSPTLSVNPNFNGSSDRNILAPGNTLAATGQPGDTATITFNVTITPGAGPQGLGPFNNSAIATGNAGNTTVQDTSDAGTNPDPNGNGIPNEPGENDPTPVTLVAAPKLGVAKQAGTVVDNGNGVFTVPYTVTVSNLGNVPINSLQLAENLTETFGPPSTFTVAAAPTSSTLAVNPAFNGNSDSNLLAANQTLAVGQSATVTFSVQVTANGQLGPFNNTVVGTGTGPGGIPAQDESTNGTNPDPNSDTIPEERQPTVVSLGETPKLGVAKQAGAVVNSGNGVFTVPYTVTVSNLGNVPINNLQLVENLTSTFGPPTTFTIAAAPTSPTLAVNSAFNGNSDSNLLAGTTNLAVGQTATVTFSVQVTTNGQPGPFSNTVTGSGTSPGGTLITDESTNGTNPDPNGDTNPDEDQPTPVQPEPLPVGEPQLRLLKRITAVEQGGRTQTFDRFVDDPADTTDTAPGWTQLSPVGEVNLPTSLSLRSGDSVEYTLYFLSDGTAPATAASLCDPIPTRTTFARDRFGTGSGLQLNRASAEKSLTNSADTDEGNFFTPLAPLPNGNACPTNAQANANGSVIVNLGEISNTPGQNFGFVRFRVRID</sequence>
<feature type="region of interest" description="Disordered" evidence="1">
    <location>
        <begin position="393"/>
        <end position="441"/>
    </location>
</feature>
<dbReference type="EMBL" id="JAMPKM010000016">
    <property type="protein sequence ID" value="MEP0819761.1"/>
    <property type="molecule type" value="Genomic_DNA"/>
</dbReference>
<evidence type="ECO:0000256" key="1">
    <source>
        <dbReference type="SAM" id="MobiDB-lite"/>
    </source>
</evidence>
<feature type="region of interest" description="Disordered" evidence="1">
    <location>
        <begin position="787"/>
        <end position="808"/>
    </location>
</feature>
<feature type="compositionally biased region" description="Polar residues" evidence="1">
    <location>
        <begin position="575"/>
        <end position="589"/>
    </location>
</feature>
<dbReference type="PANTHER" id="PTHR34819:SF3">
    <property type="entry name" value="CELL SURFACE PROTEIN"/>
    <property type="match status" value="1"/>
</dbReference>
<feature type="compositionally biased region" description="Polar residues" evidence="1">
    <location>
        <begin position="731"/>
        <end position="746"/>
    </location>
</feature>
<gene>
    <name evidence="2" type="ORF">NC998_21920</name>
</gene>
<feature type="compositionally biased region" description="Polar residues" evidence="1">
    <location>
        <begin position="398"/>
        <end position="420"/>
    </location>
</feature>
<comment type="caution">
    <text evidence="2">The sequence shown here is derived from an EMBL/GenBank/DDBJ whole genome shotgun (WGS) entry which is preliminary data.</text>
</comment>
<feature type="region of interest" description="Disordered" evidence="1">
    <location>
        <begin position="708"/>
        <end position="765"/>
    </location>
</feature>
<protein>
    <submittedName>
        <fullName evidence="2">DUF11 domain-containing protein</fullName>
    </submittedName>
</protein>
<organism evidence="2 3">
    <name type="scientific">Trichocoleus desertorum GB2-A4</name>
    <dbReference type="NCBI Taxonomy" id="2933944"/>
    <lineage>
        <taxon>Bacteria</taxon>
        <taxon>Bacillati</taxon>
        <taxon>Cyanobacteriota</taxon>
        <taxon>Cyanophyceae</taxon>
        <taxon>Leptolyngbyales</taxon>
        <taxon>Trichocoleusaceae</taxon>
        <taxon>Trichocoleus</taxon>
    </lineage>
</organism>
<dbReference type="PANTHER" id="PTHR34819">
    <property type="entry name" value="LARGE CYSTEINE-RICH PERIPLASMIC PROTEIN OMCB"/>
    <property type="match status" value="1"/>
</dbReference>
<dbReference type="RefSeq" id="WP_190441047.1">
    <property type="nucleotide sequence ID" value="NZ_JAMPKM010000016.1"/>
</dbReference>
<feature type="compositionally biased region" description="Low complexity" evidence="1">
    <location>
        <begin position="422"/>
        <end position="439"/>
    </location>
</feature>
<dbReference type="Proteomes" id="UP001464891">
    <property type="component" value="Unassembled WGS sequence"/>
</dbReference>
<keyword evidence="3" id="KW-1185">Reference proteome</keyword>
<name>A0ABV0JDA2_9CYAN</name>
<feature type="compositionally biased region" description="Low complexity" evidence="1">
    <location>
        <begin position="715"/>
        <end position="728"/>
    </location>
</feature>
<accession>A0ABV0JDA2</accession>
<proteinExistence type="predicted"/>
<evidence type="ECO:0000313" key="2">
    <source>
        <dbReference type="EMBL" id="MEP0819761.1"/>
    </source>
</evidence>
<reference evidence="2 3" key="1">
    <citation type="submission" date="2022-04" db="EMBL/GenBank/DDBJ databases">
        <title>Positive selection, recombination, and allopatry shape intraspecific diversity of widespread and dominant cyanobacteria.</title>
        <authorList>
            <person name="Wei J."/>
            <person name="Shu W."/>
            <person name="Hu C."/>
        </authorList>
    </citation>
    <scope>NUCLEOTIDE SEQUENCE [LARGE SCALE GENOMIC DNA]</scope>
    <source>
        <strain evidence="2 3">GB2-A4</strain>
    </source>
</reference>
<feature type="region of interest" description="Disordered" evidence="1">
    <location>
        <begin position="563"/>
        <end position="594"/>
    </location>
</feature>